<evidence type="ECO:0000313" key="2">
    <source>
        <dbReference type="Proteomes" id="UP000722485"/>
    </source>
</evidence>
<sequence length="103" mass="11495">MFDGKILKSLEELDQRVIAPAFALNGLNKDTSHGKLSIDHESPLGFCEALLAILLILHNVVLKGIRFERVEESDLKLRLWNAFLKRRIVGAGDLPVPHPSTVK</sequence>
<proteinExistence type="predicted"/>
<organism evidence="1 2">
    <name type="scientific">Cylindrodendrum hubeiense</name>
    <dbReference type="NCBI Taxonomy" id="595255"/>
    <lineage>
        <taxon>Eukaryota</taxon>
        <taxon>Fungi</taxon>
        <taxon>Dikarya</taxon>
        <taxon>Ascomycota</taxon>
        <taxon>Pezizomycotina</taxon>
        <taxon>Sordariomycetes</taxon>
        <taxon>Hypocreomycetidae</taxon>
        <taxon>Hypocreales</taxon>
        <taxon>Nectriaceae</taxon>
        <taxon>Cylindrodendrum</taxon>
    </lineage>
</organism>
<keyword evidence="2" id="KW-1185">Reference proteome</keyword>
<comment type="caution">
    <text evidence="1">The sequence shown here is derived from an EMBL/GenBank/DDBJ whole genome shotgun (WGS) entry which is preliminary data.</text>
</comment>
<evidence type="ECO:0000313" key="1">
    <source>
        <dbReference type="EMBL" id="KAF7556034.1"/>
    </source>
</evidence>
<dbReference type="EMBL" id="JAANBB010000015">
    <property type="protein sequence ID" value="KAF7556034.1"/>
    <property type="molecule type" value="Genomic_DNA"/>
</dbReference>
<reference evidence="1" key="1">
    <citation type="submission" date="2020-03" db="EMBL/GenBank/DDBJ databases">
        <title>Draft Genome Sequence of Cylindrodendrum hubeiense.</title>
        <authorList>
            <person name="Buettner E."/>
            <person name="Kellner H."/>
        </authorList>
    </citation>
    <scope>NUCLEOTIDE SEQUENCE</scope>
    <source>
        <strain evidence="1">IHI 201604</strain>
    </source>
</reference>
<gene>
    <name evidence="1" type="ORF">G7Z17_g1703</name>
</gene>
<dbReference type="AlphaFoldDB" id="A0A9P5HEB6"/>
<accession>A0A9P5HEB6</accession>
<dbReference type="Proteomes" id="UP000722485">
    <property type="component" value="Unassembled WGS sequence"/>
</dbReference>
<name>A0A9P5HEB6_9HYPO</name>
<protein>
    <submittedName>
        <fullName evidence="1">Uncharacterized protein</fullName>
    </submittedName>
</protein>